<organism evidence="2 3">
    <name type="scientific">Dorcoceras hygrometricum</name>
    <dbReference type="NCBI Taxonomy" id="472368"/>
    <lineage>
        <taxon>Eukaryota</taxon>
        <taxon>Viridiplantae</taxon>
        <taxon>Streptophyta</taxon>
        <taxon>Embryophyta</taxon>
        <taxon>Tracheophyta</taxon>
        <taxon>Spermatophyta</taxon>
        <taxon>Magnoliopsida</taxon>
        <taxon>eudicotyledons</taxon>
        <taxon>Gunneridae</taxon>
        <taxon>Pentapetalae</taxon>
        <taxon>asterids</taxon>
        <taxon>lamiids</taxon>
        <taxon>Lamiales</taxon>
        <taxon>Gesneriaceae</taxon>
        <taxon>Didymocarpoideae</taxon>
        <taxon>Trichosporeae</taxon>
        <taxon>Loxocarpinae</taxon>
        <taxon>Dorcoceras</taxon>
    </lineage>
</organism>
<feature type="region of interest" description="Disordered" evidence="1">
    <location>
        <begin position="75"/>
        <end position="103"/>
    </location>
</feature>
<feature type="region of interest" description="Disordered" evidence="1">
    <location>
        <begin position="141"/>
        <end position="179"/>
    </location>
</feature>
<dbReference type="EMBL" id="KQ997614">
    <property type="protein sequence ID" value="KZV43860.1"/>
    <property type="molecule type" value="Genomic_DNA"/>
</dbReference>
<dbReference type="Proteomes" id="UP000250235">
    <property type="component" value="Unassembled WGS sequence"/>
</dbReference>
<name>A0A2Z7CA08_9LAMI</name>
<evidence type="ECO:0000256" key="1">
    <source>
        <dbReference type="SAM" id="MobiDB-lite"/>
    </source>
</evidence>
<feature type="compositionally biased region" description="Polar residues" evidence="1">
    <location>
        <begin position="143"/>
        <end position="156"/>
    </location>
</feature>
<feature type="compositionally biased region" description="Polar residues" evidence="1">
    <location>
        <begin position="75"/>
        <end position="84"/>
    </location>
</feature>
<dbReference type="AlphaFoldDB" id="A0A2Z7CA08"/>
<proteinExistence type="predicted"/>
<reference evidence="2 3" key="1">
    <citation type="journal article" date="2015" name="Proc. Natl. Acad. Sci. U.S.A.">
        <title>The resurrection genome of Boea hygrometrica: A blueprint for survival of dehydration.</title>
        <authorList>
            <person name="Xiao L."/>
            <person name="Yang G."/>
            <person name="Zhang L."/>
            <person name="Yang X."/>
            <person name="Zhao S."/>
            <person name="Ji Z."/>
            <person name="Zhou Q."/>
            <person name="Hu M."/>
            <person name="Wang Y."/>
            <person name="Chen M."/>
            <person name="Xu Y."/>
            <person name="Jin H."/>
            <person name="Xiao X."/>
            <person name="Hu G."/>
            <person name="Bao F."/>
            <person name="Hu Y."/>
            <person name="Wan P."/>
            <person name="Li L."/>
            <person name="Deng X."/>
            <person name="Kuang T."/>
            <person name="Xiang C."/>
            <person name="Zhu J.K."/>
            <person name="Oliver M.J."/>
            <person name="He Y."/>
        </authorList>
    </citation>
    <scope>NUCLEOTIDE SEQUENCE [LARGE SCALE GENOMIC DNA]</scope>
    <source>
        <strain evidence="3">cv. XS01</strain>
    </source>
</reference>
<keyword evidence="3" id="KW-1185">Reference proteome</keyword>
<gene>
    <name evidence="2" type="ORF">F511_37217</name>
</gene>
<evidence type="ECO:0000313" key="3">
    <source>
        <dbReference type="Proteomes" id="UP000250235"/>
    </source>
</evidence>
<evidence type="ECO:0000313" key="2">
    <source>
        <dbReference type="EMBL" id="KZV43860.1"/>
    </source>
</evidence>
<accession>A0A2Z7CA08</accession>
<sequence>MSLFDLQDVCIATGSLATLDLPMVVDLIEIYVLKGSYCTLTTTNWFFQELSVIPRGSWGDVARRFTMIRWATPNSAAPSSHNLTPSASSLAPPPSAPSCRDRTCSDQLDGEFPSVLNSSVLLMQADEGVLIPVVDLIDDLSPPTAQEKPTQETEQQALEAGQTEVEHQDQVDPIPSSPIDSGISIYSWDSDNNDERQVLYSSGLAIVKYTTQRANVEAGSDFAQAGPQPISSSTPTILDIISEFKSVKKVMASLESSISQMRDEQTYLKYDAEQFRKVYYRNMDDVLAIVSITQSALETILVNQIQESHQYFVAEMTSIRSKLAEMEISRKGVLTIYGIDNRRSQRNGEQLSRCQLPFHNGRILLAETLGSLAFKMVQVRQLRNKRNVEAEIAGW</sequence>
<protein>
    <submittedName>
        <fullName evidence="2">Uncharacterized protein</fullName>
    </submittedName>
</protein>